<organism evidence="2 3">
    <name type="scientific">Falsiroseomonas algicola</name>
    <dbReference type="NCBI Taxonomy" id="2716930"/>
    <lineage>
        <taxon>Bacteria</taxon>
        <taxon>Pseudomonadati</taxon>
        <taxon>Pseudomonadota</taxon>
        <taxon>Alphaproteobacteria</taxon>
        <taxon>Acetobacterales</taxon>
        <taxon>Roseomonadaceae</taxon>
        <taxon>Falsiroseomonas</taxon>
    </lineage>
</organism>
<dbReference type="Gene3D" id="3.10.450.50">
    <property type="match status" value="1"/>
</dbReference>
<gene>
    <name evidence="2" type="ORF">G3576_11120</name>
</gene>
<dbReference type="PANTHER" id="PTHR41252:SF1">
    <property type="entry name" value="BLR2505 PROTEIN"/>
    <property type="match status" value="1"/>
</dbReference>
<comment type="caution">
    <text evidence="2">The sequence shown here is derived from an EMBL/GenBank/DDBJ whole genome shotgun (WGS) entry which is preliminary data.</text>
</comment>
<keyword evidence="3" id="KW-1185">Reference proteome</keyword>
<evidence type="ECO:0000313" key="2">
    <source>
        <dbReference type="EMBL" id="NGM20568.1"/>
    </source>
</evidence>
<dbReference type="Proteomes" id="UP000475385">
    <property type="component" value="Unassembled WGS sequence"/>
</dbReference>
<proteinExistence type="predicted"/>
<sequence>MTQDVLAAWYAAIKAGDAAALAAVATPDLIITYAGRPGLLPWSGSWRGVAEAMRFFAAVAKHLEVLEVTPIRRVTEGDTVVVVLSGRWRARATGKEVAARVANVFTLREGRVAAYDVFHDTAALWEALRGEALPDA</sequence>
<dbReference type="InterPro" id="IPR032710">
    <property type="entry name" value="NTF2-like_dom_sf"/>
</dbReference>
<dbReference type="InterPro" id="IPR037401">
    <property type="entry name" value="SnoaL-like"/>
</dbReference>
<evidence type="ECO:0000259" key="1">
    <source>
        <dbReference type="Pfam" id="PF12680"/>
    </source>
</evidence>
<evidence type="ECO:0000313" key="3">
    <source>
        <dbReference type="Proteomes" id="UP000475385"/>
    </source>
</evidence>
<reference evidence="2 3" key="2">
    <citation type="submission" date="2020-03" db="EMBL/GenBank/DDBJ databases">
        <title>Roseomonas stagni sp. nov., isolated from pond water in Japan.</title>
        <authorList>
            <person name="Furuhata K."/>
            <person name="Miyamoto H."/>
            <person name="Goto K."/>
        </authorList>
    </citation>
    <scope>NUCLEOTIDE SEQUENCE [LARGE SCALE GENOMIC DNA]</scope>
    <source>
        <strain evidence="2 3">PeD5</strain>
    </source>
</reference>
<dbReference type="RefSeq" id="WP_164694447.1">
    <property type="nucleotide sequence ID" value="NZ_JAAIKB010000003.1"/>
</dbReference>
<accession>A0A6M1LJS1</accession>
<feature type="domain" description="SnoaL-like" evidence="1">
    <location>
        <begin position="7"/>
        <end position="114"/>
    </location>
</feature>
<dbReference type="Pfam" id="PF12680">
    <property type="entry name" value="SnoaL_2"/>
    <property type="match status" value="1"/>
</dbReference>
<name>A0A6M1LJS1_9PROT</name>
<dbReference type="PANTHER" id="PTHR41252">
    <property type="entry name" value="BLR2505 PROTEIN"/>
    <property type="match status" value="1"/>
</dbReference>
<dbReference type="AlphaFoldDB" id="A0A6M1LJS1"/>
<dbReference type="EMBL" id="JAAIKB010000003">
    <property type="protein sequence ID" value="NGM20568.1"/>
    <property type="molecule type" value="Genomic_DNA"/>
</dbReference>
<dbReference type="SUPFAM" id="SSF54427">
    <property type="entry name" value="NTF2-like"/>
    <property type="match status" value="1"/>
</dbReference>
<protein>
    <submittedName>
        <fullName evidence="2">DUF4440 domain-containing protein</fullName>
    </submittedName>
</protein>
<reference evidence="2 3" key="1">
    <citation type="submission" date="2020-02" db="EMBL/GenBank/DDBJ databases">
        <authorList>
            <person name="Kim H.M."/>
            <person name="Jeon C.O."/>
        </authorList>
    </citation>
    <scope>NUCLEOTIDE SEQUENCE [LARGE SCALE GENOMIC DNA]</scope>
    <source>
        <strain evidence="2 3">PeD5</strain>
    </source>
</reference>